<organism evidence="3 4">
    <name type="scientific">Salmonella enterica</name>
    <name type="common">Salmonella choleraesuis</name>
    <dbReference type="NCBI Taxonomy" id="28901"/>
    <lineage>
        <taxon>Bacteria</taxon>
        <taxon>Pseudomonadati</taxon>
        <taxon>Pseudomonadota</taxon>
        <taxon>Gammaproteobacteria</taxon>
        <taxon>Enterobacterales</taxon>
        <taxon>Enterobacteriaceae</taxon>
        <taxon>Salmonella</taxon>
    </lineage>
</organism>
<proteinExistence type="predicted"/>
<keyword evidence="2" id="KW-0732">Signal</keyword>
<feature type="chain" id="PRO_5016665485" description="DUF2570 domain-containing protein" evidence="2">
    <location>
        <begin position="42"/>
        <end position="169"/>
    </location>
</feature>
<name>A0A379SDW4_SALER</name>
<evidence type="ECO:0000313" key="3">
    <source>
        <dbReference type="EMBL" id="SUG27793.1"/>
    </source>
</evidence>
<feature type="region of interest" description="Disordered" evidence="1">
    <location>
        <begin position="95"/>
        <end position="169"/>
    </location>
</feature>
<feature type="signal peptide" evidence="2">
    <location>
        <begin position="1"/>
        <end position="41"/>
    </location>
</feature>
<gene>
    <name evidence="3" type="ORF">NCTC10718_05123</name>
</gene>
<evidence type="ECO:0000313" key="4">
    <source>
        <dbReference type="Proteomes" id="UP000254332"/>
    </source>
</evidence>
<evidence type="ECO:0000256" key="2">
    <source>
        <dbReference type="SAM" id="SignalP"/>
    </source>
</evidence>
<dbReference type="Proteomes" id="UP000254332">
    <property type="component" value="Unassembled WGS sequence"/>
</dbReference>
<sequence length="169" mass="17889">MKKGKRAKENRVNACLVAVWLLLTMLTGFLMLMVAATKAHAAENDMPEVLRYAREYTRASAGKTPALPPEKSLARKLARSELIRRQQRARIDALESRLKAAQAESAIPAGQPGGTGRSGTSDPGTECIRRNGSHSDAEAQSGSAGECKSAGPGDAAWSGHSENESSGSQ</sequence>
<dbReference type="AlphaFoldDB" id="A0A379SDW4"/>
<evidence type="ECO:0008006" key="5">
    <source>
        <dbReference type="Google" id="ProtNLM"/>
    </source>
</evidence>
<reference evidence="3 4" key="1">
    <citation type="submission" date="2018-06" db="EMBL/GenBank/DDBJ databases">
        <authorList>
            <consortium name="Pathogen Informatics"/>
            <person name="Doyle S."/>
        </authorList>
    </citation>
    <scope>NUCLEOTIDE SEQUENCE [LARGE SCALE GENOMIC DNA]</scope>
    <source>
        <strain evidence="3 4">NCTC10718</strain>
    </source>
</reference>
<dbReference type="EMBL" id="UGWQ01000004">
    <property type="protein sequence ID" value="SUG27793.1"/>
    <property type="molecule type" value="Genomic_DNA"/>
</dbReference>
<protein>
    <recommendedName>
        <fullName evidence="5">DUF2570 domain-containing protein</fullName>
    </recommendedName>
</protein>
<accession>A0A379SDW4</accession>
<feature type="compositionally biased region" description="Basic and acidic residues" evidence="1">
    <location>
        <begin position="127"/>
        <end position="137"/>
    </location>
</feature>
<evidence type="ECO:0000256" key="1">
    <source>
        <dbReference type="SAM" id="MobiDB-lite"/>
    </source>
</evidence>